<protein>
    <submittedName>
        <fullName evidence="2">Uncharacterized protein</fullName>
    </submittedName>
</protein>
<keyword evidence="1" id="KW-0472">Membrane</keyword>
<keyword evidence="1" id="KW-1133">Transmembrane helix</keyword>
<accession>A0A218MMS4</accession>
<dbReference type="EMBL" id="KY052843">
    <property type="protein sequence ID" value="ASF00583.1"/>
    <property type="molecule type" value="Genomic_DNA"/>
</dbReference>
<feature type="transmembrane region" description="Helical" evidence="1">
    <location>
        <begin position="12"/>
        <end position="32"/>
    </location>
</feature>
<feature type="transmembrane region" description="Helical" evidence="1">
    <location>
        <begin position="52"/>
        <end position="71"/>
    </location>
</feature>
<keyword evidence="1" id="KW-0812">Transmembrane</keyword>
<name>A0A218MMS4_9VIRU</name>
<reference evidence="2" key="2">
    <citation type="journal article" date="2017" name="Nat. Commun.">
        <title>Single-virus genomics reveals hidden cosmopolitan and abundant viruses.</title>
        <authorList>
            <person name="Martinez-Hernandez F."/>
            <person name="Fornas O."/>
            <person name="Lluesma Gomez M."/>
            <person name="Bolduc B."/>
            <person name="de la Cruz Pena M.J."/>
            <person name="Martinez J.M."/>
            <person name="Anton J."/>
            <person name="Gasol J.M."/>
            <person name="Rosselli R."/>
            <person name="Rodriguez-Valera F."/>
            <person name="Sullivan M.B."/>
            <person name="Acinas S.G."/>
            <person name="Martinez-Garcia M."/>
        </authorList>
    </citation>
    <scope>NUCLEOTIDE SEQUENCE</scope>
</reference>
<proteinExistence type="predicted"/>
<organism evidence="2">
    <name type="scientific">uncultured virus</name>
    <dbReference type="NCBI Taxonomy" id="340016"/>
    <lineage>
        <taxon>Viruses</taxon>
        <taxon>environmental samples</taxon>
    </lineage>
</organism>
<reference evidence="2" key="1">
    <citation type="submission" date="2016-10" db="EMBL/GenBank/DDBJ databases">
        <authorList>
            <person name="Varghese N."/>
        </authorList>
    </citation>
    <scope>NUCLEOTIDE SEQUENCE</scope>
</reference>
<evidence type="ECO:0000256" key="1">
    <source>
        <dbReference type="SAM" id="Phobius"/>
    </source>
</evidence>
<evidence type="ECO:0000313" key="2">
    <source>
        <dbReference type="EMBL" id="ASF00583.1"/>
    </source>
</evidence>
<sequence length="75" mass="7981">MKNVFSMVNDFVKGLSGVFMGIVPLAILWFVLTGTSVLGFDVVGNLTVLIDSLVNGGFIGLVVLVILASFFTNNK</sequence>